<feature type="domain" description="SBP-type" evidence="11">
    <location>
        <begin position="73"/>
        <end position="150"/>
    </location>
</feature>
<dbReference type="PANTHER" id="PTHR31251:SF226">
    <property type="entry name" value="SQUAMOSA PROMOTER-BINDING-LIKE PROTEIN 6"/>
    <property type="match status" value="1"/>
</dbReference>
<dbReference type="GO" id="GO:0008270">
    <property type="term" value="F:zinc ion binding"/>
    <property type="evidence" value="ECO:0007669"/>
    <property type="project" value="UniProtKB-KW"/>
</dbReference>
<evidence type="ECO:0000313" key="12">
    <source>
        <dbReference type="EMBL" id="MBA4634609.1"/>
    </source>
</evidence>
<dbReference type="FunFam" id="4.10.1100.10:FF:000001">
    <property type="entry name" value="Squamosa promoter-binding-like protein 14"/>
    <property type="match status" value="1"/>
</dbReference>
<evidence type="ECO:0000256" key="5">
    <source>
        <dbReference type="ARBA" id="ARBA00023015"/>
    </source>
</evidence>
<organism evidence="12">
    <name type="scientific">Opuntia streptacantha</name>
    <name type="common">Prickly pear cactus</name>
    <name type="synonym">Opuntia cardona</name>
    <dbReference type="NCBI Taxonomy" id="393608"/>
    <lineage>
        <taxon>Eukaryota</taxon>
        <taxon>Viridiplantae</taxon>
        <taxon>Streptophyta</taxon>
        <taxon>Embryophyta</taxon>
        <taxon>Tracheophyta</taxon>
        <taxon>Spermatophyta</taxon>
        <taxon>Magnoliopsida</taxon>
        <taxon>eudicotyledons</taxon>
        <taxon>Gunneridae</taxon>
        <taxon>Pentapetalae</taxon>
        <taxon>Caryophyllales</taxon>
        <taxon>Cactineae</taxon>
        <taxon>Cactaceae</taxon>
        <taxon>Opuntioideae</taxon>
        <taxon>Opuntia</taxon>
    </lineage>
</organism>
<name>A0A7C9DDD8_OPUST</name>
<dbReference type="InterPro" id="IPR036893">
    <property type="entry name" value="SBP_sf"/>
</dbReference>
<feature type="region of interest" description="Disordered" evidence="10">
    <location>
        <begin position="191"/>
        <end position="229"/>
    </location>
</feature>
<dbReference type="PROSITE" id="PS51141">
    <property type="entry name" value="ZF_SBP"/>
    <property type="match status" value="1"/>
</dbReference>
<keyword evidence="6" id="KW-0238">DNA-binding</keyword>
<evidence type="ECO:0000256" key="9">
    <source>
        <dbReference type="PROSITE-ProRule" id="PRU00470"/>
    </source>
</evidence>
<keyword evidence="2" id="KW-0479">Metal-binding</keyword>
<dbReference type="Gene3D" id="4.10.1100.10">
    <property type="entry name" value="Transcription factor, SBP-box domain"/>
    <property type="match status" value="1"/>
</dbReference>
<evidence type="ECO:0000256" key="3">
    <source>
        <dbReference type="ARBA" id="ARBA00022771"/>
    </source>
</evidence>
<keyword evidence="7" id="KW-0804">Transcription</keyword>
<dbReference type="InterPro" id="IPR044817">
    <property type="entry name" value="SBP-like"/>
</dbReference>
<evidence type="ECO:0000256" key="1">
    <source>
        <dbReference type="ARBA" id="ARBA00004123"/>
    </source>
</evidence>
<comment type="subcellular location">
    <subcellularLocation>
        <location evidence="1">Nucleus</location>
    </subcellularLocation>
</comment>
<dbReference type="GO" id="GO:0003677">
    <property type="term" value="F:DNA binding"/>
    <property type="evidence" value="ECO:0007669"/>
    <property type="project" value="UniProtKB-KW"/>
</dbReference>
<evidence type="ECO:0000256" key="7">
    <source>
        <dbReference type="ARBA" id="ARBA00023163"/>
    </source>
</evidence>
<evidence type="ECO:0000256" key="8">
    <source>
        <dbReference type="ARBA" id="ARBA00023242"/>
    </source>
</evidence>
<dbReference type="Pfam" id="PF03110">
    <property type="entry name" value="SBP"/>
    <property type="match status" value="1"/>
</dbReference>
<keyword evidence="8" id="KW-0539">Nucleus</keyword>
<protein>
    <recommendedName>
        <fullName evidence="11">SBP-type domain-containing protein</fullName>
    </recommendedName>
</protein>
<keyword evidence="5" id="KW-0805">Transcription regulation</keyword>
<dbReference type="GO" id="GO:0005634">
    <property type="term" value="C:nucleus"/>
    <property type="evidence" value="ECO:0007669"/>
    <property type="project" value="UniProtKB-SubCell"/>
</dbReference>
<evidence type="ECO:0000256" key="4">
    <source>
        <dbReference type="ARBA" id="ARBA00022833"/>
    </source>
</evidence>
<dbReference type="InterPro" id="IPR004333">
    <property type="entry name" value="SBP_dom"/>
</dbReference>
<feature type="compositionally biased region" description="Low complexity" evidence="10">
    <location>
        <begin position="12"/>
        <end position="23"/>
    </location>
</feature>
<dbReference type="AlphaFoldDB" id="A0A7C9DDD8"/>
<proteinExistence type="predicted"/>
<feature type="region of interest" description="Disordered" evidence="10">
    <location>
        <begin position="1"/>
        <end position="23"/>
    </location>
</feature>
<accession>A0A7C9DDD8</accession>
<sequence length="386" mass="41088">MEMGSNYLTVEGSSTTSSGSSDSLNGLKFGQKIYFEDVGLGVSGKSGGGSSSSSPPAPAAKKGGRRVVQSGQPPRCQVEGCKVDLSDAKAYYSRHRVCGMHSKSATVIVNGLEQRFCQQCSRFHLLNEFDQGKRSCRRRLAGHNERRRKPPPGSLLSSRLGRLSSSLFGDGASRGGGFLLDFSSYARHSEKDLWPGTRTSERVPGSQSTSSGKYAHSMWPGSSEDPSSDMYLHGSAGGSNFSVPSGECITGVTSDSSCALSLLSNPTWGSRTRASSSIGLNSGSSLMNIDGATMSQCTMANSVTVAHFPNSSSSWGFKGNEPDEGLQAIPPPHDHLGLGQISQPLSSQFHGDLLMDQYHNNGRQYMEVDHSRAYNSTGTGHGHWSL</sequence>
<evidence type="ECO:0000256" key="10">
    <source>
        <dbReference type="SAM" id="MobiDB-lite"/>
    </source>
</evidence>
<keyword evidence="4" id="KW-0862">Zinc</keyword>
<dbReference type="PANTHER" id="PTHR31251">
    <property type="entry name" value="SQUAMOSA PROMOTER-BINDING-LIKE PROTEIN 4"/>
    <property type="match status" value="1"/>
</dbReference>
<evidence type="ECO:0000256" key="2">
    <source>
        <dbReference type="ARBA" id="ARBA00022723"/>
    </source>
</evidence>
<feature type="region of interest" description="Disordered" evidence="10">
    <location>
        <begin position="44"/>
        <end position="73"/>
    </location>
</feature>
<evidence type="ECO:0000256" key="6">
    <source>
        <dbReference type="ARBA" id="ARBA00023125"/>
    </source>
</evidence>
<evidence type="ECO:0000259" key="11">
    <source>
        <dbReference type="PROSITE" id="PS51141"/>
    </source>
</evidence>
<keyword evidence="3 9" id="KW-0863">Zinc-finger</keyword>
<dbReference type="EMBL" id="GISG01091788">
    <property type="protein sequence ID" value="MBA4634609.1"/>
    <property type="molecule type" value="Transcribed_RNA"/>
</dbReference>
<reference evidence="12" key="1">
    <citation type="journal article" date="2013" name="J. Plant Res.">
        <title>Effect of fungi and light on seed germination of three Opuntia species from semiarid lands of central Mexico.</title>
        <authorList>
            <person name="Delgado-Sanchez P."/>
            <person name="Jimenez-Bremont J.F."/>
            <person name="Guerrero-Gonzalez Mde L."/>
            <person name="Flores J."/>
        </authorList>
    </citation>
    <scope>NUCLEOTIDE SEQUENCE</scope>
    <source>
        <tissue evidence="12">Cladode</tissue>
    </source>
</reference>
<dbReference type="SUPFAM" id="SSF103612">
    <property type="entry name" value="SBT domain"/>
    <property type="match status" value="1"/>
</dbReference>
<reference evidence="12" key="2">
    <citation type="submission" date="2020-07" db="EMBL/GenBank/DDBJ databases">
        <authorList>
            <person name="Vera ALvarez R."/>
            <person name="Arias-Moreno D.M."/>
            <person name="Jimenez-Jacinto V."/>
            <person name="Jimenez-Bremont J.F."/>
            <person name="Swaminathan K."/>
            <person name="Moose S.P."/>
            <person name="Guerrero-Gonzalez M.L."/>
            <person name="Marino-Ramirez L."/>
            <person name="Landsman D."/>
            <person name="Rodriguez-Kessler M."/>
            <person name="Delgado-Sanchez P."/>
        </authorList>
    </citation>
    <scope>NUCLEOTIDE SEQUENCE</scope>
    <source>
        <tissue evidence="12">Cladode</tissue>
    </source>
</reference>